<sequence>MDVVTAFLNPKLKEEIYMELPEGAVNCQKPTYCRLKKSISGLKQSSKAWYDMLDDTLRKFGMQRLKSEPCIYYWRRDKKMLIVGIYVDDLLILSNDNEVAKELKKALRKEFEMKDLGSAHWCIGIRINQDRKLGILSIDQERYIDEILERFSMSDCKMAKTPFDSSRVLSKELGSKTEEERTEMKKIPYREAVVGVVSRYSNDPGKAHWTAVKRIMRYLKATKTMKLVYKKGEDSLTAYCDADWASDRDDRRSTTGFVVCLSGAAMSWNSKKQRTVALSTTEAEYMAMSHTIQEITWLRSLCDELSVCHGRSRLLCDNLAAICISQGQDSSQRTKHIDIRHHFVKERVQDGHVSLVQIASEDNAADMLTKPLVAARLNECTKLVGMTL</sequence>
<dbReference type="SUPFAM" id="SSF56672">
    <property type="entry name" value="DNA/RNA polymerases"/>
    <property type="match status" value="1"/>
</dbReference>
<dbReference type="InterPro" id="IPR043502">
    <property type="entry name" value="DNA/RNA_pol_sf"/>
</dbReference>
<evidence type="ECO:0000313" key="2">
    <source>
        <dbReference type="Proteomes" id="UP000046395"/>
    </source>
</evidence>
<organism evidence="2 3">
    <name type="scientific">Trichuris muris</name>
    <name type="common">Mouse whipworm</name>
    <dbReference type="NCBI Taxonomy" id="70415"/>
    <lineage>
        <taxon>Eukaryota</taxon>
        <taxon>Metazoa</taxon>
        <taxon>Ecdysozoa</taxon>
        <taxon>Nematoda</taxon>
        <taxon>Enoplea</taxon>
        <taxon>Dorylaimia</taxon>
        <taxon>Trichinellida</taxon>
        <taxon>Trichuridae</taxon>
        <taxon>Trichuris</taxon>
    </lineage>
</organism>
<evidence type="ECO:0000259" key="1">
    <source>
        <dbReference type="Pfam" id="PF07727"/>
    </source>
</evidence>
<dbReference type="STRING" id="70415.A0A5S6QQE9"/>
<name>A0A5S6QQE9_TRIMR</name>
<dbReference type="Pfam" id="PF07727">
    <property type="entry name" value="RVT_2"/>
    <property type="match status" value="1"/>
</dbReference>
<protein>
    <submittedName>
        <fullName evidence="3">Reverse transcriptase Ty1/copia-type domain-containing protein</fullName>
    </submittedName>
</protein>
<dbReference type="PANTHER" id="PTHR11439:SF467">
    <property type="entry name" value="INTEGRASE CATALYTIC DOMAIN-CONTAINING PROTEIN"/>
    <property type="match status" value="1"/>
</dbReference>
<reference evidence="3" key="1">
    <citation type="submission" date="2019-12" db="UniProtKB">
        <authorList>
            <consortium name="WormBaseParasite"/>
        </authorList>
    </citation>
    <scope>IDENTIFICATION</scope>
</reference>
<dbReference type="AlphaFoldDB" id="A0A5S6QQE9"/>
<dbReference type="Proteomes" id="UP000046395">
    <property type="component" value="Unassembled WGS sequence"/>
</dbReference>
<dbReference type="WBParaSite" id="TMUE_2000009097.1">
    <property type="protein sequence ID" value="TMUE_2000009097.1"/>
    <property type="gene ID" value="WBGene00300517"/>
</dbReference>
<feature type="domain" description="Reverse transcriptase Ty1/copia-type" evidence="1">
    <location>
        <begin position="1"/>
        <end position="163"/>
    </location>
</feature>
<dbReference type="InterPro" id="IPR013103">
    <property type="entry name" value="RVT_2"/>
</dbReference>
<evidence type="ECO:0000313" key="3">
    <source>
        <dbReference type="WBParaSite" id="TMUE_2000009097.1"/>
    </source>
</evidence>
<dbReference type="PANTHER" id="PTHR11439">
    <property type="entry name" value="GAG-POL-RELATED RETROTRANSPOSON"/>
    <property type="match status" value="1"/>
</dbReference>
<proteinExistence type="predicted"/>
<accession>A0A5S6QQE9</accession>
<keyword evidence="2" id="KW-1185">Reference proteome</keyword>
<dbReference type="CDD" id="cd09272">
    <property type="entry name" value="RNase_HI_RT_Ty1"/>
    <property type="match status" value="1"/>
</dbReference>